<dbReference type="AlphaFoldDB" id="A0AAW1VDF0"/>
<evidence type="ECO:0000313" key="2">
    <source>
        <dbReference type="Proteomes" id="UP001431783"/>
    </source>
</evidence>
<comment type="caution">
    <text evidence="1">The sequence shown here is derived from an EMBL/GenBank/DDBJ whole genome shotgun (WGS) entry which is preliminary data.</text>
</comment>
<name>A0AAW1VDF0_9CUCU</name>
<organism evidence="1 2">
    <name type="scientific">Henosepilachna vigintioctopunctata</name>
    <dbReference type="NCBI Taxonomy" id="420089"/>
    <lineage>
        <taxon>Eukaryota</taxon>
        <taxon>Metazoa</taxon>
        <taxon>Ecdysozoa</taxon>
        <taxon>Arthropoda</taxon>
        <taxon>Hexapoda</taxon>
        <taxon>Insecta</taxon>
        <taxon>Pterygota</taxon>
        <taxon>Neoptera</taxon>
        <taxon>Endopterygota</taxon>
        <taxon>Coleoptera</taxon>
        <taxon>Polyphaga</taxon>
        <taxon>Cucujiformia</taxon>
        <taxon>Coccinelloidea</taxon>
        <taxon>Coccinellidae</taxon>
        <taxon>Epilachninae</taxon>
        <taxon>Epilachnini</taxon>
        <taxon>Henosepilachna</taxon>
    </lineage>
</organism>
<dbReference type="EMBL" id="JARQZJ010000139">
    <property type="protein sequence ID" value="KAK9892825.1"/>
    <property type="molecule type" value="Genomic_DNA"/>
</dbReference>
<proteinExistence type="predicted"/>
<feature type="non-terminal residue" evidence="1">
    <location>
        <position position="1"/>
    </location>
</feature>
<accession>A0AAW1VDF0</accession>
<protein>
    <submittedName>
        <fullName evidence="1">Uncharacterized protein</fullName>
    </submittedName>
</protein>
<evidence type="ECO:0000313" key="1">
    <source>
        <dbReference type="EMBL" id="KAK9892825.1"/>
    </source>
</evidence>
<reference evidence="1 2" key="1">
    <citation type="submission" date="2023-03" db="EMBL/GenBank/DDBJ databases">
        <title>Genome insight into feeding habits of ladybird beetles.</title>
        <authorList>
            <person name="Li H.-S."/>
            <person name="Huang Y.-H."/>
            <person name="Pang H."/>
        </authorList>
    </citation>
    <scope>NUCLEOTIDE SEQUENCE [LARGE SCALE GENOMIC DNA]</scope>
    <source>
        <strain evidence="1">SYSU_2023b</strain>
        <tissue evidence="1">Whole body</tissue>
    </source>
</reference>
<sequence>DNIVMVVVWNVVLERINKVNVQILPASTVDLITVADLYESLQQYPKDIVKRQLKRKNKYDEEMKITATDTFLVIIDRLVSELEKEQKAYNNFIEFSFLNKISELSSSTLTKKAVALEEIYSIDLETGLV</sequence>
<keyword evidence="2" id="KW-1185">Reference proteome</keyword>
<dbReference type="Proteomes" id="UP001431783">
    <property type="component" value="Unassembled WGS sequence"/>
</dbReference>
<gene>
    <name evidence="1" type="ORF">WA026_022287</name>
</gene>